<proteinExistence type="inferred from homology"/>
<keyword evidence="10" id="KW-0626">Porin</keyword>
<evidence type="ECO:0000313" key="19">
    <source>
        <dbReference type="Proteomes" id="UP001165565"/>
    </source>
</evidence>
<dbReference type="InterPro" id="IPR049712">
    <property type="entry name" value="Poly_export"/>
</dbReference>
<evidence type="ECO:0000256" key="14">
    <source>
        <dbReference type="ARBA" id="ARBA00023288"/>
    </source>
</evidence>
<reference evidence="18" key="1">
    <citation type="submission" date="2022-06" db="EMBL/GenBank/DDBJ databases">
        <title>Sphingomonas sp. nov. isolated from rhizosphere soil of tomato.</title>
        <authorList>
            <person name="Dong H."/>
            <person name="Gao R."/>
        </authorList>
    </citation>
    <scope>NUCLEOTIDE SEQUENCE</scope>
    <source>
        <strain evidence="18">MMSM24</strain>
    </source>
</reference>
<keyword evidence="4" id="KW-1134">Transmembrane beta strand</keyword>
<dbReference type="GO" id="GO:0046930">
    <property type="term" value="C:pore complex"/>
    <property type="evidence" value="ECO:0007669"/>
    <property type="project" value="UniProtKB-KW"/>
</dbReference>
<keyword evidence="12" id="KW-0564">Palmitate</keyword>
<evidence type="ECO:0000256" key="7">
    <source>
        <dbReference type="ARBA" id="ARBA00022729"/>
    </source>
</evidence>
<keyword evidence="9" id="KW-0406">Ion transport</keyword>
<evidence type="ECO:0000256" key="15">
    <source>
        <dbReference type="SAM" id="SignalP"/>
    </source>
</evidence>
<evidence type="ECO:0000256" key="8">
    <source>
        <dbReference type="ARBA" id="ARBA00023047"/>
    </source>
</evidence>
<dbReference type="InterPro" id="IPR003715">
    <property type="entry name" value="Poly_export_N"/>
</dbReference>
<gene>
    <name evidence="18" type="ORF">NEE01_01625</name>
</gene>
<sequence>MRATVAIFLLLLAGCAGSLNETRTIPAAPDVLTSIGRYRQAYVLAPGDVIEVLVDHMPEVSRTVTVRPDGMVSLPKAGDLHVAGLMPQEAAGLVRRELLRRIIDPEVTITVTNPREEKVFVAGEVGRPGALPLRDVPTAAQALIQAGDIGRSGKLSNVALIRLEPSGYLTAHILQSQARGKAGLLLTLQNVTLQPGDLLIVQETASSQFARVIQDYLNAPLGGLNQVLMPYAQLRVLQEISK</sequence>
<evidence type="ECO:0000256" key="1">
    <source>
        <dbReference type="ARBA" id="ARBA00004571"/>
    </source>
</evidence>
<keyword evidence="11" id="KW-0472">Membrane</keyword>
<dbReference type="Gene3D" id="3.10.560.10">
    <property type="entry name" value="Outer membrane lipoprotein wza domain like"/>
    <property type="match status" value="1"/>
</dbReference>
<keyword evidence="3" id="KW-0813">Transport</keyword>
<feature type="domain" description="SLBB" evidence="17">
    <location>
        <begin position="118"/>
        <end position="201"/>
    </location>
</feature>
<feature type="domain" description="Polysaccharide export protein N-terminal" evidence="16">
    <location>
        <begin position="40"/>
        <end position="112"/>
    </location>
</feature>
<dbReference type="PANTHER" id="PTHR33619:SF3">
    <property type="entry name" value="POLYSACCHARIDE EXPORT PROTEIN GFCE-RELATED"/>
    <property type="match status" value="1"/>
</dbReference>
<protein>
    <submittedName>
        <fullName evidence="18">Polysaccharide biosynthesis/export family protein</fullName>
    </submittedName>
</protein>
<evidence type="ECO:0000313" key="18">
    <source>
        <dbReference type="EMBL" id="MCW6533477.1"/>
    </source>
</evidence>
<evidence type="ECO:0000256" key="9">
    <source>
        <dbReference type="ARBA" id="ARBA00023065"/>
    </source>
</evidence>
<dbReference type="GO" id="GO:0015159">
    <property type="term" value="F:polysaccharide transmembrane transporter activity"/>
    <property type="evidence" value="ECO:0007669"/>
    <property type="project" value="InterPro"/>
</dbReference>
<organism evidence="18 19">
    <name type="scientific">Sphingomonas lycopersici</name>
    <dbReference type="NCBI Taxonomy" id="2951807"/>
    <lineage>
        <taxon>Bacteria</taxon>
        <taxon>Pseudomonadati</taxon>
        <taxon>Pseudomonadota</taxon>
        <taxon>Alphaproteobacteria</taxon>
        <taxon>Sphingomonadales</taxon>
        <taxon>Sphingomonadaceae</taxon>
        <taxon>Sphingomonas</taxon>
    </lineage>
</organism>
<dbReference type="GO" id="GO:0009279">
    <property type="term" value="C:cell outer membrane"/>
    <property type="evidence" value="ECO:0007669"/>
    <property type="project" value="UniProtKB-SubCell"/>
</dbReference>
<evidence type="ECO:0000256" key="5">
    <source>
        <dbReference type="ARBA" id="ARBA00022597"/>
    </source>
</evidence>
<name>A0AA42CP88_9SPHN</name>
<keyword evidence="7 15" id="KW-0732">Signal</keyword>
<dbReference type="GO" id="GO:0015288">
    <property type="term" value="F:porin activity"/>
    <property type="evidence" value="ECO:0007669"/>
    <property type="project" value="UniProtKB-KW"/>
</dbReference>
<evidence type="ECO:0000256" key="4">
    <source>
        <dbReference type="ARBA" id="ARBA00022452"/>
    </source>
</evidence>
<dbReference type="RefSeq" id="WP_265267508.1">
    <property type="nucleotide sequence ID" value="NZ_JANFAV010000001.1"/>
</dbReference>
<evidence type="ECO:0000259" key="16">
    <source>
        <dbReference type="Pfam" id="PF02563"/>
    </source>
</evidence>
<keyword evidence="6" id="KW-0812">Transmembrane</keyword>
<keyword evidence="13" id="KW-0998">Cell outer membrane</keyword>
<feature type="signal peptide" evidence="15">
    <location>
        <begin position="1"/>
        <end position="18"/>
    </location>
</feature>
<evidence type="ECO:0000259" key="17">
    <source>
        <dbReference type="Pfam" id="PF22461"/>
    </source>
</evidence>
<dbReference type="AlphaFoldDB" id="A0AA42CP88"/>
<evidence type="ECO:0000256" key="10">
    <source>
        <dbReference type="ARBA" id="ARBA00023114"/>
    </source>
</evidence>
<dbReference type="GO" id="GO:0006811">
    <property type="term" value="P:monoatomic ion transport"/>
    <property type="evidence" value="ECO:0007669"/>
    <property type="project" value="UniProtKB-KW"/>
</dbReference>
<evidence type="ECO:0000256" key="2">
    <source>
        <dbReference type="ARBA" id="ARBA00009450"/>
    </source>
</evidence>
<comment type="caution">
    <text evidence="18">The sequence shown here is derived from an EMBL/GenBank/DDBJ whole genome shotgun (WGS) entry which is preliminary data.</text>
</comment>
<dbReference type="Pfam" id="PF22461">
    <property type="entry name" value="SLBB_2"/>
    <property type="match status" value="1"/>
</dbReference>
<keyword evidence="19" id="KW-1185">Reference proteome</keyword>
<dbReference type="Gene3D" id="3.30.1950.10">
    <property type="entry name" value="wza like domain"/>
    <property type="match status" value="1"/>
</dbReference>
<accession>A0AA42CP88</accession>
<evidence type="ECO:0000256" key="11">
    <source>
        <dbReference type="ARBA" id="ARBA00023136"/>
    </source>
</evidence>
<comment type="subcellular location">
    <subcellularLocation>
        <location evidence="1">Cell outer membrane</location>
        <topology evidence="1">Multi-pass membrane protein</topology>
    </subcellularLocation>
</comment>
<dbReference type="Pfam" id="PF02563">
    <property type="entry name" value="Poly_export"/>
    <property type="match status" value="1"/>
</dbReference>
<evidence type="ECO:0000256" key="6">
    <source>
        <dbReference type="ARBA" id="ARBA00022692"/>
    </source>
</evidence>
<keyword evidence="14" id="KW-0449">Lipoprotein</keyword>
<dbReference type="InterPro" id="IPR054765">
    <property type="entry name" value="SLBB_dom"/>
</dbReference>
<dbReference type="PROSITE" id="PS51257">
    <property type="entry name" value="PROKAR_LIPOPROTEIN"/>
    <property type="match status" value="1"/>
</dbReference>
<evidence type="ECO:0000256" key="12">
    <source>
        <dbReference type="ARBA" id="ARBA00023139"/>
    </source>
</evidence>
<evidence type="ECO:0000256" key="13">
    <source>
        <dbReference type="ARBA" id="ARBA00023237"/>
    </source>
</evidence>
<dbReference type="Proteomes" id="UP001165565">
    <property type="component" value="Unassembled WGS sequence"/>
</dbReference>
<dbReference type="EMBL" id="JANFAV010000001">
    <property type="protein sequence ID" value="MCW6533477.1"/>
    <property type="molecule type" value="Genomic_DNA"/>
</dbReference>
<feature type="chain" id="PRO_5041276666" evidence="15">
    <location>
        <begin position="19"/>
        <end position="242"/>
    </location>
</feature>
<keyword evidence="8" id="KW-0625">Polysaccharide transport</keyword>
<keyword evidence="5" id="KW-0762">Sugar transport</keyword>
<evidence type="ECO:0000256" key="3">
    <source>
        <dbReference type="ARBA" id="ARBA00022448"/>
    </source>
</evidence>
<comment type="similarity">
    <text evidence="2">Belongs to the BexD/CtrA/VexA family.</text>
</comment>
<dbReference type="PANTHER" id="PTHR33619">
    <property type="entry name" value="POLYSACCHARIDE EXPORT PROTEIN GFCE-RELATED"/>
    <property type="match status" value="1"/>
</dbReference>